<feature type="compositionally biased region" description="Basic and acidic residues" evidence="1">
    <location>
        <begin position="1"/>
        <end position="16"/>
    </location>
</feature>
<protein>
    <submittedName>
        <fullName evidence="3">3461_t:CDS:1</fullName>
    </submittedName>
</protein>
<gene>
    <name evidence="3" type="ORF">ALEPTO_LOCUS5814</name>
</gene>
<keyword evidence="4" id="KW-1185">Reference proteome</keyword>
<proteinExistence type="predicted"/>
<feature type="transmembrane region" description="Helical" evidence="2">
    <location>
        <begin position="88"/>
        <end position="110"/>
    </location>
</feature>
<accession>A0A9N9AYJ7</accession>
<feature type="region of interest" description="Disordered" evidence="1">
    <location>
        <begin position="1"/>
        <end position="21"/>
    </location>
</feature>
<evidence type="ECO:0000256" key="2">
    <source>
        <dbReference type="SAM" id="Phobius"/>
    </source>
</evidence>
<organism evidence="3 4">
    <name type="scientific">Ambispora leptoticha</name>
    <dbReference type="NCBI Taxonomy" id="144679"/>
    <lineage>
        <taxon>Eukaryota</taxon>
        <taxon>Fungi</taxon>
        <taxon>Fungi incertae sedis</taxon>
        <taxon>Mucoromycota</taxon>
        <taxon>Glomeromycotina</taxon>
        <taxon>Glomeromycetes</taxon>
        <taxon>Archaeosporales</taxon>
        <taxon>Ambisporaceae</taxon>
        <taxon>Ambispora</taxon>
    </lineage>
</organism>
<dbReference type="AlphaFoldDB" id="A0A9N9AYJ7"/>
<feature type="transmembrane region" description="Helical" evidence="2">
    <location>
        <begin position="59"/>
        <end position="81"/>
    </location>
</feature>
<keyword evidence="2" id="KW-1133">Transmembrane helix</keyword>
<comment type="caution">
    <text evidence="3">The sequence shown here is derived from an EMBL/GenBank/DDBJ whole genome shotgun (WGS) entry which is preliminary data.</text>
</comment>
<evidence type="ECO:0000256" key="1">
    <source>
        <dbReference type="SAM" id="MobiDB-lite"/>
    </source>
</evidence>
<reference evidence="3" key="1">
    <citation type="submission" date="2021-06" db="EMBL/GenBank/DDBJ databases">
        <authorList>
            <person name="Kallberg Y."/>
            <person name="Tangrot J."/>
            <person name="Rosling A."/>
        </authorList>
    </citation>
    <scope>NUCLEOTIDE SEQUENCE</scope>
    <source>
        <strain evidence="3">FL130A</strain>
    </source>
</reference>
<dbReference type="EMBL" id="CAJVPS010001763">
    <property type="protein sequence ID" value="CAG8549686.1"/>
    <property type="molecule type" value="Genomic_DNA"/>
</dbReference>
<sequence>MSDTESQKGELPKTQRQDSITSLADIISKFDEKVQEETTPGPPPRPNLYLLAAQKALKYLMWHSFIFMNIYWIIGSILLVVIQYNLSVVSRICLSLCIASDVVVILRIFVRLTTDNESNLTLVKTFLFLILAIGRQDLRHLSDHLRQHLQSDVLDILTMLNTQLSIPFLVLIISDGRCVADFLCHWFAISILGAASLISLKSLTLLVFY</sequence>
<feature type="transmembrane region" description="Helical" evidence="2">
    <location>
        <begin position="153"/>
        <end position="174"/>
    </location>
</feature>
<keyword evidence="2" id="KW-0472">Membrane</keyword>
<dbReference type="Proteomes" id="UP000789508">
    <property type="component" value="Unassembled WGS sequence"/>
</dbReference>
<keyword evidence="2" id="KW-0812">Transmembrane</keyword>
<name>A0A9N9AYJ7_9GLOM</name>
<evidence type="ECO:0000313" key="4">
    <source>
        <dbReference type="Proteomes" id="UP000789508"/>
    </source>
</evidence>
<evidence type="ECO:0000313" key="3">
    <source>
        <dbReference type="EMBL" id="CAG8549686.1"/>
    </source>
</evidence>
<feature type="transmembrane region" description="Helical" evidence="2">
    <location>
        <begin position="186"/>
        <end position="208"/>
    </location>
</feature>